<reference evidence="4 5" key="1">
    <citation type="journal article" date="2009" name="Nature">
        <title>Evolution of pathogenicity and sexual reproduction in eight Candida genomes.</title>
        <authorList>
            <person name="Butler G."/>
            <person name="Rasmussen M.D."/>
            <person name="Lin M.F."/>
            <person name="Santos M.A."/>
            <person name="Sakthikumar S."/>
            <person name="Munro C.A."/>
            <person name="Rheinbay E."/>
            <person name="Grabherr M."/>
            <person name="Forche A."/>
            <person name="Reedy J.L."/>
            <person name="Agrafioti I."/>
            <person name="Arnaud M.B."/>
            <person name="Bates S."/>
            <person name="Brown A.J."/>
            <person name="Brunke S."/>
            <person name="Costanzo M.C."/>
            <person name="Fitzpatrick D.A."/>
            <person name="de Groot P.W."/>
            <person name="Harris D."/>
            <person name="Hoyer L.L."/>
            <person name="Hube B."/>
            <person name="Klis F.M."/>
            <person name="Kodira C."/>
            <person name="Lennard N."/>
            <person name="Logue M.E."/>
            <person name="Martin R."/>
            <person name="Neiman A.M."/>
            <person name="Nikolaou E."/>
            <person name="Quail M.A."/>
            <person name="Quinn J."/>
            <person name="Santos M.C."/>
            <person name="Schmitzberger F.F."/>
            <person name="Sherlock G."/>
            <person name="Shah P."/>
            <person name="Silverstein K.A."/>
            <person name="Skrzypek M.S."/>
            <person name="Soll D."/>
            <person name="Staggs R."/>
            <person name="Stansfield I."/>
            <person name="Stumpf M.P."/>
            <person name="Sudbery P.E."/>
            <person name="Srikantha T."/>
            <person name="Zeng Q."/>
            <person name="Berman J."/>
            <person name="Berriman M."/>
            <person name="Heitman J."/>
            <person name="Gow N.A."/>
            <person name="Lorenz M.C."/>
            <person name="Birren B.W."/>
            <person name="Kellis M."/>
            <person name="Cuomo C.A."/>
        </authorList>
    </citation>
    <scope>NUCLEOTIDE SEQUENCE [LARGE SCALE GENOMIC DNA]</scope>
    <source>
        <strain evidence="5">ATCC MYA-3404 / T1</strain>
    </source>
</reference>
<dbReference type="STRING" id="294747.C5MHN4"/>
<feature type="coiled-coil region" evidence="1">
    <location>
        <begin position="244"/>
        <end position="289"/>
    </location>
</feature>
<dbReference type="GeneID" id="8300708"/>
<dbReference type="HOGENOM" id="CLU_031641_0_0_1"/>
<evidence type="ECO:0000313" key="4">
    <source>
        <dbReference type="EMBL" id="EER30581.1"/>
    </source>
</evidence>
<feature type="region of interest" description="Disordered" evidence="2">
    <location>
        <begin position="294"/>
        <end position="318"/>
    </location>
</feature>
<dbReference type="PROSITE" id="PS00845">
    <property type="entry name" value="CAP_GLY_1"/>
    <property type="match status" value="1"/>
</dbReference>
<organism evidence="4 5">
    <name type="scientific">Candida tropicalis (strain ATCC MYA-3404 / T1)</name>
    <name type="common">Yeast</name>
    <dbReference type="NCBI Taxonomy" id="294747"/>
    <lineage>
        <taxon>Eukaryota</taxon>
        <taxon>Fungi</taxon>
        <taxon>Dikarya</taxon>
        <taxon>Ascomycota</taxon>
        <taxon>Saccharomycotina</taxon>
        <taxon>Pichiomycetes</taxon>
        <taxon>Debaryomycetaceae</taxon>
        <taxon>Candida/Lodderomyces clade</taxon>
        <taxon>Candida</taxon>
    </lineage>
</organism>
<dbReference type="InterPro" id="IPR036859">
    <property type="entry name" value="CAP-Gly_dom_sf"/>
</dbReference>
<dbReference type="PROSITE" id="PS50245">
    <property type="entry name" value="CAP_GLY_2"/>
    <property type="match status" value="1"/>
</dbReference>
<accession>C5MHN4</accession>
<dbReference type="eggNOG" id="KOG4568">
    <property type="taxonomic scope" value="Eukaryota"/>
</dbReference>
<dbReference type="SUPFAM" id="SSF74924">
    <property type="entry name" value="Cap-Gly domain"/>
    <property type="match status" value="1"/>
</dbReference>
<dbReference type="Gene3D" id="2.30.30.190">
    <property type="entry name" value="CAP Gly-rich-like domain"/>
    <property type="match status" value="1"/>
</dbReference>
<evidence type="ECO:0000259" key="3">
    <source>
        <dbReference type="PROSITE" id="PS50245"/>
    </source>
</evidence>
<evidence type="ECO:0000313" key="5">
    <source>
        <dbReference type="Proteomes" id="UP000002037"/>
    </source>
</evidence>
<dbReference type="KEGG" id="ctp:CTRG_05577"/>
<feature type="compositionally biased region" description="Polar residues" evidence="2">
    <location>
        <begin position="302"/>
        <end position="318"/>
    </location>
</feature>
<dbReference type="AlphaFoldDB" id="C5MHN4"/>
<dbReference type="EMBL" id="GG692403">
    <property type="protein sequence ID" value="EER30581.1"/>
    <property type="molecule type" value="Genomic_DNA"/>
</dbReference>
<keyword evidence="1" id="KW-0175">Coiled coil</keyword>
<dbReference type="RefSeq" id="XP_002551279.1">
    <property type="nucleotide sequence ID" value="XM_002551233.1"/>
</dbReference>
<dbReference type="OrthoDB" id="2130750at2759"/>
<name>C5MHN4_CANTT</name>
<gene>
    <name evidence="4" type="ORF">CTRG_05577</name>
</gene>
<proteinExistence type="predicted"/>
<feature type="coiled-coil region" evidence="1">
    <location>
        <begin position="113"/>
        <end position="214"/>
    </location>
</feature>
<dbReference type="Pfam" id="PF01302">
    <property type="entry name" value="CAP_GLY"/>
    <property type="match status" value="1"/>
</dbReference>
<dbReference type="VEuPathDB" id="FungiDB:CTRG_05577"/>
<evidence type="ECO:0000256" key="1">
    <source>
        <dbReference type="SAM" id="Coils"/>
    </source>
</evidence>
<dbReference type="InterPro" id="IPR000938">
    <property type="entry name" value="CAP-Gly_domain"/>
</dbReference>
<dbReference type="SMART" id="SM01052">
    <property type="entry name" value="CAP_GLY"/>
    <property type="match status" value="1"/>
</dbReference>
<keyword evidence="5" id="KW-1185">Reference proteome</keyword>
<feature type="domain" description="CAP-Gly" evidence="3">
    <location>
        <begin position="24"/>
        <end position="71"/>
    </location>
</feature>
<dbReference type="Proteomes" id="UP000002037">
    <property type="component" value="Unassembled WGS sequence"/>
</dbReference>
<sequence length="365" mass="41083">MSDIIGTKVAIPGASGAGIIRYIGPIQGKNGTFAGVELLGTLATTRGKNSGSVDGISYFQVEIPKSGLFLPFDRLKSVNPGLPNNRFSTRSPLTPINNRSYQNARVSMINENVAKSEDMSLKYEAEIAELQRSLREKEKRLDNFASQREEWRAAMDELVAVQQEGIQTFEDRIQELEQENMLQQEQIKKSHESLQAADHKIKDLEQNIEGFLSDKVNGVEIGDHQKELDRLKHELAVRPQLKDLEELQTSLDELETIYQQKLDEKEAVIKDLQLENSRLKEENIKLHEENSKKVLNGKLNGGSDSQSLTPPLRLNQNVTDDVPKELPIYKALNPSDPSDGKNDWCGLCERDGHSSINCPYENDIF</sequence>
<protein>
    <recommendedName>
        <fullName evidence="3">CAP-Gly domain-containing protein</fullName>
    </recommendedName>
</protein>
<evidence type="ECO:0000256" key="2">
    <source>
        <dbReference type="SAM" id="MobiDB-lite"/>
    </source>
</evidence>